<organism evidence="1 3">
    <name type="scientific">Holdemania massiliensis</name>
    <dbReference type="NCBI Taxonomy" id="1468449"/>
    <lineage>
        <taxon>Bacteria</taxon>
        <taxon>Bacillati</taxon>
        <taxon>Bacillota</taxon>
        <taxon>Erysipelotrichia</taxon>
        <taxon>Erysipelotrichales</taxon>
        <taxon>Erysipelotrichaceae</taxon>
        <taxon>Holdemania</taxon>
    </lineage>
</organism>
<name>A0A6N7S3I2_9FIRM</name>
<reference evidence="3 4" key="1">
    <citation type="journal article" date="2019" name="Nat. Med.">
        <title>A library of human gut bacterial isolates paired with longitudinal multiomics data enables mechanistic microbiome research.</title>
        <authorList>
            <person name="Poyet M."/>
            <person name="Groussin M."/>
            <person name="Gibbons S.M."/>
            <person name="Avila-Pacheco J."/>
            <person name="Jiang X."/>
            <person name="Kearney S.M."/>
            <person name="Perrotta A.R."/>
            <person name="Berdy B."/>
            <person name="Zhao S."/>
            <person name="Lieberman T.D."/>
            <person name="Swanson P.K."/>
            <person name="Smith M."/>
            <person name="Roesemann S."/>
            <person name="Alexander J.E."/>
            <person name="Rich S.A."/>
            <person name="Livny J."/>
            <person name="Vlamakis H."/>
            <person name="Clish C."/>
            <person name="Bullock K."/>
            <person name="Deik A."/>
            <person name="Scott J."/>
            <person name="Pierce K.A."/>
            <person name="Xavier R.J."/>
            <person name="Alm E.J."/>
        </authorList>
    </citation>
    <scope>NUCLEOTIDE SEQUENCE [LARGE SCALE GENOMIC DNA]</scope>
    <source>
        <strain evidence="1 3">BIOML-A4</strain>
        <strain evidence="2 4">BIOML-A5</strain>
    </source>
</reference>
<evidence type="ECO:0000313" key="4">
    <source>
        <dbReference type="Proteomes" id="UP000480929"/>
    </source>
</evidence>
<keyword evidence="4" id="KW-1185">Reference proteome</keyword>
<dbReference type="Proteomes" id="UP000433575">
    <property type="component" value="Unassembled WGS sequence"/>
</dbReference>
<sequence>MKDKTPIKPATEKQFWNIGFAMKALQDFIADSAEEVILDAKSASCYFKAEEF</sequence>
<gene>
    <name evidence="2" type="ORF">GKD88_16270</name>
    <name evidence="1" type="ORF">GKE08_01810</name>
</gene>
<dbReference type="AlphaFoldDB" id="A0A6N7S3I2"/>
<comment type="caution">
    <text evidence="1">The sequence shown here is derived from an EMBL/GenBank/DDBJ whole genome shotgun (WGS) entry which is preliminary data.</text>
</comment>
<dbReference type="RefSeq" id="WP_154237706.1">
    <property type="nucleotide sequence ID" value="NZ_WKPI01000040.1"/>
</dbReference>
<accession>A0A6N7S3I2</accession>
<dbReference type="EMBL" id="WKPI01000040">
    <property type="protein sequence ID" value="MSC34684.1"/>
    <property type="molecule type" value="Genomic_DNA"/>
</dbReference>
<protein>
    <submittedName>
        <fullName evidence="1">Uncharacterized protein</fullName>
    </submittedName>
</protein>
<evidence type="ECO:0000313" key="1">
    <source>
        <dbReference type="EMBL" id="MSA88068.1"/>
    </source>
</evidence>
<evidence type="ECO:0000313" key="3">
    <source>
        <dbReference type="Proteomes" id="UP000433575"/>
    </source>
</evidence>
<dbReference type="EMBL" id="WKPJ01000002">
    <property type="protein sequence ID" value="MSA88068.1"/>
    <property type="molecule type" value="Genomic_DNA"/>
</dbReference>
<evidence type="ECO:0000313" key="2">
    <source>
        <dbReference type="EMBL" id="MSC34684.1"/>
    </source>
</evidence>
<proteinExistence type="predicted"/>
<dbReference type="Proteomes" id="UP000480929">
    <property type="component" value="Unassembled WGS sequence"/>
</dbReference>